<proteinExistence type="predicted"/>
<gene>
    <name evidence="1" type="ORF">JOF29_000907</name>
</gene>
<comment type="caution">
    <text evidence="1">The sequence shown here is derived from an EMBL/GenBank/DDBJ whole genome shotgun (WGS) entry which is preliminary data.</text>
</comment>
<protein>
    <submittedName>
        <fullName evidence="1">Uncharacterized protein</fullName>
    </submittedName>
</protein>
<dbReference type="RefSeq" id="WP_245357440.1">
    <property type="nucleotide sequence ID" value="NZ_BAAAVU010000016.1"/>
</dbReference>
<name>A0ABS4UE19_9ACTN</name>
<accession>A0ABS4UE19</accession>
<organism evidence="1 2">
    <name type="scientific">Kribbella aluminosa</name>
    <dbReference type="NCBI Taxonomy" id="416017"/>
    <lineage>
        <taxon>Bacteria</taxon>
        <taxon>Bacillati</taxon>
        <taxon>Actinomycetota</taxon>
        <taxon>Actinomycetes</taxon>
        <taxon>Propionibacteriales</taxon>
        <taxon>Kribbellaceae</taxon>
        <taxon>Kribbella</taxon>
    </lineage>
</organism>
<evidence type="ECO:0000313" key="2">
    <source>
        <dbReference type="Proteomes" id="UP000755585"/>
    </source>
</evidence>
<dbReference type="EMBL" id="JAGINT010000001">
    <property type="protein sequence ID" value="MBP2349824.1"/>
    <property type="molecule type" value="Genomic_DNA"/>
</dbReference>
<dbReference type="Proteomes" id="UP000755585">
    <property type="component" value="Unassembled WGS sequence"/>
</dbReference>
<sequence>MLTRFTFTRMGNGWRTGVEYAPLLMTDDLPVRVPGVRRELAKDTARRRP</sequence>
<reference evidence="1 2" key="1">
    <citation type="submission" date="2021-03" db="EMBL/GenBank/DDBJ databases">
        <title>Sequencing the genomes of 1000 actinobacteria strains.</title>
        <authorList>
            <person name="Klenk H.-P."/>
        </authorList>
    </citation>
    <scope>NUCLEOTIDE SEQUENCE [LARGE SCALE GENOMIC DNA]</scope>
    <source>
        <strain evidence="1 2">DSM 18824</strain>
    </source>
</reference>
<evidence type="ECO:0000313" key="1">
    <source>
        <dbReference type="EMBL" id="MBP2349824.1"/>
    </source>
</evidence>
<keyword evidence="2" id="KW-1185">Reference proteome</keyword>